<protein>
    <submittedName>
        <fullName evidence="2">SRPBCC family protein</fullName>
    </submittedName>
</protein>
<dbReference type="InterPro" id="IPR019587">
    <property type="entry name" value="Polyketide_cyclase/dehydratase"/>
</dbReference>
<evidence type="ECO:0000313" key="3">
    <source>
        <dbReference type="Proteomes" id="UP000824151"/>
    </source>
</evidence>
<dbReference type="InterPro" id="IPR023393">
    <property type="entry name" value="START-like_dom_sf"/>
</dbReference>
<dbReference type="Pfam" id="PF10604">
    <property type="entry name" value="Polyketide_cyc2"/>
    <property type="match status" value="1"/>
</dbReference>
<reference evidence="2" key="1">
    <citation type="journal article" date="2021" name="PeerJ">
        <title>Extensive microbial diversity within the chicken gut microbiome revealed by metagenomics and culture.</title>
        <authorList>
            <person name="Gilroy R."/>
            <person name="Ravi A."/>
            <person name="Getino M."/>
            <person name="Pursley I."/>
            <person name="Horton D.L."/>
            <person name="Alikhan N.F."/>
            <person name="Baker D."/>
            <person name="Gharbi K."/>
            <person name="Hall N."/>
            <person name="Watson M."/>
            <person name="Adriaenssens E.M."/>
            <person name="Foster-Nyarko E."/>
            <person name="Jarju S."/>
            <person name="Secka A."/>
            <person name="Antonio M."/>
            <person name="Oren A."/>
            <person name="Chaudhuri R.R."/>
            <person name="La Ragione R."/>
            <person name="Hildebrand F."/>
            <person name="Pallen M.J."/>
        </authorList>
    </citation>
    <scope>NUCLEOTIDE SEQUENCE</scope>
    <source>
        <strain evidence="2">ChiHejej3B27-3195</strain>
    </source>
</reference>
<evidence type="ECO:0000313" key="2">
    <source>
        <dbReference type="EMBL" id="HIX00669.1"/>
    </source>
</evidence>
<dbReference type="SUPFAM" id="SSF55961">
    <property type="entry name" value="Bet v1-like"/>
    <property type="match status" value="1"/>
</dbReference>
<feature type="region of interest" description="Disordered" evidence="1">
    <location>
        <begin position="1"/>
        <end position="33"/>
    </location>
</feature>
<feature type="compositionally biased region" description="Polar residues" evidence="1">
    <location>
        <begin position="1"/>
        <end position="10"/>
    </location>
</feature>
<evidence type="ECO:0000256" key="1">
    <source>
        <dbReference type="SAM" id="MobiDB-lite"/>
    </source>
</evidence>
<name>A0A9D2A8E9_9MICC</name>
<proteinExistence type="predicted"/>
<reference evidence="2" key="2">
    <citation type="submission" date="2021-04" db="EMBL/GenBank/DDBJ databases">
        <authorList>
            <person name="Gilroy R."/>
        </authorList>
    </citation>
    <scope>NUCLEOTIDE SEQUENCE</scope>
    <source>
        <strain evidence="2">ChiHejej3B27-3195</strain>
    </source>
</reference>
<dbReference type="AlphaFoldDB" id="A0A9D2A8E9"/>
<sequence length="184" mass="19934">MEATDQNPGTDAQGPSVGWYGSAREDELTAGGEDSARVVCARDVIAAPPEAIFELIANPMRQADWDGNDNLAYAESSEPVSGVGDVFVMTLTNGQVRDNHIVEFEAGRLIAWKPASAGDPPAGHLWRWVLTPREAGGTEVTHIYDWSGLHDEKRIPRAQGTTSQMLHASLLRLKSLAEAQAEDR</sequence>
<accession>A0A9D2A8E9</accession>
<comment type="caution">
    <text evidence="2">The sequence shown here is derived from an EMBL/GenBank/DDBJ whole genome shotgun (WGS) entry which is preliminary data.</text>
</comment>
<organism evidence="2 3">
    <name type="scientific">Candidatus Nesterenkonia stercoripullorum</name>
    <dbReference type="NCBI Taxonomy" id="2838701"/>
    <lineage>
        <taxon>Bacteria</taxon>
        <taxon>Bacillati</taxon>
        <taxon>Actinomycetota</taxon>
        <taxon>Actinomycetes</taxon>
        <taxon>Micrococcales</taxon>
        <taxon>Micrococcaceae</taxon>
        <taxon>Nesterenkonia</taxon>
    </lineage>
</organism>
<dbReference type="EMBL" id="DXGD01000407">
    <property type="protein sequence ID" value="HIX00669.1"/>
    <property type="molecule type" value="Genomic_DNA"/>
</dbReference>
<dbReference type="Gene3D" id="3.30.530.20">
    <property type="match status" value="1"/>
</dbReference>
<gene>
    <name evidence="2" type="ORF">H9871_11070</name>
</gene>
<dbReference type="Proteomes" id="UP000824151">
    <property type="component" value="Unassembled WGS sequence"/>
</dbReference>